<dbReference type="AlphaFoldDB" id="A0A3S3PQQ8"/>
<proteinExistence type="inferred from homology"/>
<keyword evidence="3" id="KW-0731">Sigma factor</keyword>
<evidence type="ECO:0000256" key="1">
    <source>
        <dbReference type="ARBA" id="ARBA00010641"/>
    </source>
</evidence>
<evidence type="ECO:0000259" key="5">
    <source>
        <dbReference type="Pfam" id="PF04542"/>
    </source>
</evidence>
<name>A0A3S3PQQ8_9SPHI</name>
<dbReference type="Pfam" id="PF08281">
    <property type="entry name" value="Sigma70_r4_2"/>
    <property type="match status" value="1"/>
</dbReference>
<dbReference type="InterPro" id="IPR013249">
    <property type="entry name" value="RNA_pol_sigma70_r4_t2"/>
</dbReference>
<evidence type="ECO:0000256" key="3">
    <source>
        <dbReference type="ARBA" id="ARBA00023082"/>
    </source>
</evidence>
<comment type="caution">
    <text evidence="7">The sequence shown here is derived from an EMBL/GenBank/DDBJ whole genome shotgun (WGS) entry which is preliminary data.</text>
</comment>
<keyword evidence="4" id="KW-0804">Transcription</keyword>
<keyword evidence="8" id="KW-1185">Reference proteome</keyword>
<evidence type="ECO:0000256" key="4">
    <source>
        <dbReference type="ARBA" id="ARBA00023163"/>
    </source>
</evidence>
<gene>
    <name evidence="7" type="ORF">DPV69_06140</name>
</gene>
<dbReference type="GO" id="GO:0003677">
    <property type="term" value="F:DNA binding"/>
    <property type="evidence" value="ECO:0007669"/>
    <property type="project" value="InterPro"/>
</dbReference>
<organism evidence="7 8">
    <name type="scientific">Pedobacter chitinilyticus</name>
    <dbReference type="NCBI Taxonomy" id="2233776"/>
    <lineage>
        <taxon>Bacteria</taxon>
        <taxon>Pseudomonadati</taxon>
        <taxon>Bacteroidota</taxon>
        <taxon>Sphingobacteriia</taxon>
        <taxon>Sphingobacteriales</taxon>
        <taxon>Sphingobacteriaceae</taxon>
        <taxon>Pedobacter</taxon>
    </lineage>
</organism>
<evidence type="ECO:0000259" key="6">
    <source>
        <dbReference type="Pfam" id="PF08281"/>
    </source>
</evidence>
<dbReference type="GO" id="GO:0016987">
    <property type="term" value="F:sigma factor activity"/>
    <property type="evidence" value="ECO:0007669"/>
    <property type="project" value="UniProtKB-KW"/>
</dbReference>
<feature type="domain" description="RNA polymerase sigma-70 region 2" evidence="5">
    <location>
        <begin position="24"/>
        <end position="89"/>
    </location>
</feature>
<feature type="domain" description="RNA polymerase sigma factor 70 region 4 type 2" evidence="6">
    <location>
        <begin position="123"/>
        <end position="171"/>
    </location>
</feature>
<dbReference type="Gene3D" id="1.10.1740.10">
    <property type="match status" value="1"/>
</dbReference>
<protein>
    <submittedName>
        <fullName evidence="7">Sigma-70 family RNA polymerase sigma factor</fullName>
    </submittedName>
</protein>
<dbReference type="SUPFAM" id="SSF88946">
    <property type="entry name" value="Sigma2 domain of RNA polymerase sigma factors"/>
    <property type="match status" value="1"/>
</dbReference>
<evidence type="ECO:0000313" key="7">
    <source>
        <dbReference type="EMBL" id="RWU10907.1"/>
    </source>
</evidence>
<comment type="similarity">
    <text evidence="1">Belongs to the sigma-70 factor family. ECF subfamily.</text>
</comment>
<keyword evidence="2" id="KW-0805">Transcription regulation</keyword>
<dbReference type="InterPro" id="IPR014284">
    <property type="entry name" value="RNA_pol_sigma-70_dom"/>
</dbReference>
<dbReference type="NCBIfam" id="TIGR02937">
    <property type="entry name" value="sigma70-ECF"/>
    <property type="match status" value="1"/>
</dbReference>
<accession>A0A3S3PQQ8</accession>
<dbReference type="PANTHER" id="PTHR43133">
    <property type="entry name" value="RNA POLYMERASE ECF-TYPE SIGMA FACTO"/>
    <property type="match status" value="1"/>
</dbReference>
<dbReference type="InterPro" id="IPR013325">
    <property type="entry name" value="RNA_pol_sigma_r2"/>
</dbReference>
<dbReference type="Proteomes" id="UP000284120">
    <property type="component" value="Unassembled WGS sequence"/>
</dbReference>
<evidence type="ECO:0000256" key="2">
    <source>
        <dbReference type="ARBA" id="ARBA00023015"/>
    </source>
</evidence>
<dbReference type="Pfam" id="PF04542">
    <property type="entry name" value="Sigma70_r2"/>
    <property type="match status" value="1"/>
</dbReference>
<dbReference type="InterPro" id="IPR007627">
    <property type="entry name" value="RNA_pol_sigma70_r2"/>
</dbReference>
<dbReference type="SUPFAM" id="SSF88659">
    <property type="entry name" value="Sigma3 and sigma4 domains of RNA polymerase sigma factors"/>
    <property type="match status" value="1"/>
</dbReference>
<dbReference type="EMBL" id="SAYW01000001">
    <property type="protein sequence ID" value="RWU10907.1"/>
    <property type="molecule type" value="Genomic_DNA"/>
</dbReference>
<dbReference type="OrthoDB" id="653814at2"/>
<sequence length="181" mass="21415">MQEEDQILLEELQSGHKAAHELVFKKYYRALALKAFLILDDEMEAEDLVQNLFVEMWQKNHYQSVKSSLKSYLFRAVHNQCLMLLRKRKSQQQQLNVYTQSLAYETEELEHGVVNHELREQHIQMIFNELSMQRQKAFKLVHIDNKKYQEAADEMGVSINSVKTHLKLAVKVLQKKLTNLK</sequence>
<dbReference type="PANTHER" id="PTHR43133:SF46">
    <property type="entry name" value="RNA POLYMERASE SIGMA-70 FACTOR ECF SUBFAMILY"/>
    <property type="match status" value="1"/>
</dbReference>
<dbReference type="GO" id="GO:0006352">
    <property type="term" value="P:DNA-templated transcription initiation"/>
    <property type="evidence" value="ECO:0007669"/>
    <property type="project" value="InterPro"/>
</dbReference>
<dbReference type="InterPro" id="IPR039425">
    <property type="entry name" value="RNA_pol_sigma-70-like"/>
</dbReference>
<dbReference type="Gene3D" id="1.10.10.10">
    <property type="entry name" value="Winged helix-like DNA-binding domain superfamily/Winged helix DNA-binding domain"/>
    <property type="match status" value="1"/>
</dbReference>
<dbReference type="RefSeq" id="WP_113646390.1">
    <property type="nucleotide sequence ID" value="NZ_QMHN01000001.1"/>
</dbReference>
<dbReference type="InterPro" id="IPR013324">
    <property type="entry name" value="RNA_pol_sigma_r3/r4-like"/>
</dbReference>
<evidence type="ECO:0000313" key="8">
    <source>
        <dbReference type="Proteomes" id="UP000284120"/>
    </source>
</evidence>
<dbReference type="InterPro" id="IPR036388">
    <property type="entry name" value="WH-like_DNA-bd_sf"/>
</dbReference>
<reference evidence="7 8" key="1">
    <citation type="submission" date="2018-06" db="EMBL/GenBank/DDBJ databases">
        <title>Pedobacter endophyticus sp. nov., an endophytic bacterium isolated from a leaf of Triticum aestivum.</title>
        <authorList>
            <person name="Zhang L."/>
        </authorList>
    </citation>
    <scope>NUCLEOTIDE SEQUENCE [LARGE SCALE GENOMIC DNA]</scope>
    <source>
        <strain evidence="7 8">CM134L-2</strain>
    </source>
</reference>